<keyword evidence="4" id="KW-1185">Reference proteome</keyword>
<keyword evidence="2" id="KW-1133">Transmembrane helix</keyword>
<dbReference type="AlphaFoldDB" id="A0AAV9H320"/>
<evidence type="ECO:0000256" key="2">
    <source>
        <dbReference type="SAM" id="Phobius"/>
    </source>
</evidence>
<accession>A0AAV9H320</accession>
<proteinExistence type="predicted"/>
<feature type="transmembrane region" description="Helical" evidence="2">
    <location>
        <begin position="132"/>
        <end position="154"/>
    </location>
</feature>
<protein>
    <submittedName>
        <fullName evidence="3">Vacuolar membrane protein-domain-containing protein</fullName>
    </submittedName>
</protein>
<name>A0AAV9H320_9PEZI</name>
<feature type="transmembrane region" description="Helical" evidence="2">
    <location>
        <begin position="36"/>
        <end position="58"/>
    </location>
</feature>
<gene>
    <name evidence="3" type="ORF">QBC34DRAFT_289415</name>
</gene>
<dbReference type="EMBL" id="MU865916">
    <property type="protein sequence ID" value="KAK4454619.1"/>
    <property type="molecule type" value="Genomic_DNA"/>
</dbReference>
<organism evidence="3 4">
    <name type="scientific">Podospora aff. communis PSN243</name>
    <dbReference type="NCBI Taxonomy" id="3040156"/>
    <lineage>
        <taxon>Eukaryota</taxon>
        <taxon>Fungi</taxon>
        <taxon>Dikarya</taxon>
        <taxon>Ascomycota</taxon>
        <taxon>Pezizomycotina</taxon>
        <taxon>Sordariomycetes</taxon>
        <taxon>Sordariomycetidae</taxon>
        <taxon>Sordariales</taxon>
        <taxon>Podosporaceae</taxon>
        <taxon>Podospora</taxon>
    </lineage>
</organism>
<feature type="compositionally biased region" description="Basic residues" evidence="1">
    <location>
        <begin position="302"/>
        <end position="311"/>
    </location>
</feature>
<feature type="region of interest" description="Disordered" evidence="1">
    <location>
        <begin position="285"/>
        <end position="362"/>
    </location>
</feature>
<keyword evidence="2" id="KW-0472">Membrane</keyword>
<keyword evidence="2" id="KW-0812">Transmembrane</keyword>
<reference evidence="3" key="1">
    <citation type="journal article" date="2023" name="Mol. Phylogenet. Evol.">
        <title>Genome-scale phylogeny and comparative genomics of the fungal order Sordariales.</title>
        <authorList>
            <person name="Hensen N."/>
            <person name="Bonometti L."/>
            <person name="Westerberg I."/>
            <person name="Brannstrom I.O."/>
            <person name="Guillou S."/>
            <person name="Cros-Aarteil S."/>
            <person name="Calhoun S."/>
            <person name="Haridas S."/>
            <person name="Kuo A."/>
            <person name="Mondo S."/>
            <person name="Pangilinan J."/>
            <person name="Riley R."/>
            <person name="LaButti K."/>
            <person name="Andreopoulos B."/>
            <person name="Lipzen A."/>
            <person name="Chen C."/>
            <person name="Yan M."/>
            <person name="Daum C."/>
            <person name="Ng V."/>
            <person name="Clum A."/>
            <person name="Steindorff A."/>
            <person name="Ohm R.A."/>
            <person name="Martin F."/>
            <person name="Silar P."/>
            <person name="Natvig D.O."/>
            <person name="Lalanne C."/>
            <person name="Gautier V."/>
            <person name="Ament-Velasquez S.L."/>
            <person name="Kruys A."/>
            <person name="Hutchinson M.I."/>
            <person name="Powell A.J."/>
            <person name="Barry K."/>
            <person name="Miller A.N."/>
            <person name="Grigoriev I.V."/>
            <person name="Debuchy R."/>
            <person name="Gladieux P."/>
            <person name="Hiltunen Thoren M."/>
            <person name="Johannesson H."/>
        </authorList>
    </citation>
    <scope>NUCLEOTIDE SEQUENCE</scope>
    <source>
        <strain evidence="3">PSN243</strain>
    </source>
</reference>
<dbReference type="InterPro" id="IPR022127">
    <property type="entry name" value="STIMATE/YPL162C"/>
</dbReference>
<dbReference type="Proteomes" id="UP001321760">
    <property type="component" value="Unassembled WGS sequence"/>
</dbReference>
<feature type="compositionally biased region" description="Polar residues" evidence="1">
    <location>
        <begin position="335"/>
        <end position="346"/>
    </location>
</feature>
<comment type="caution">
    <text evidence="3">The sequence shown here is derived from an EMBL/GenBank/DDBJ whole genome shotgun (WGS) entry which is preliminary data.</text>
</comment>
<dbReference type="PANTHER" id="PTHR31735:SF1">
    <property type="entry name" value="VACUOLAR MEMBRANE PROTEIN YPL162C"/>
    <property type="match status" value="1"/>
</dbReference>
<feature type="transmembrane region" description="Helical" evidence="2">
    <location>
        <begin position="232"/>
        <end position="251"/>
    </location>
</feature>
<sequence length="362" mass="40268">MTSSTSAFVTGTMTQATAAATATGAPGDTKPTECRLLGSFAILVQLALGALALMVLVFKRWRERPQRPVKIWFFDVSKQVFGSVLVHVANVFMSMLTSGRFSIKVMPETVAVETARMLLRRGEDYVPNPCSFYLLNLAIDTTLGIPVLIVIVRVTTKLVALTPMGQPPESIQSGYYGRPPNAWWWLKQSFIYFCGLMGMKICVLILFIMLPWLSHVGDWALGWTEGNEKLQIVFVMMLFPLIMNAMQYYIIDSYIKKQATDETDSEDGTIAEGSIRGEAGVYDELSVSDSESDGDEDTEMRKHIRGGHLRLARRDTSPLPTSQKDNEYDPDVDGDSQTIIGSSNSRDSTRRGGLQKELLPRE</sequence>
<evidence type="ECO:0000256" key="1">
    <source>
        <dbReference type="SAM" id="MobiDB-lite"/>
    </source>
</evidence>
<dbReference type="Pfam" id="PF12400">
    <property type="entry name" value="STIMATE"/>
    <property type="match status" value="1"/>
</dbReference>
<reference evidence="3" key="2">
    <citation type="submission" date="2023-05" db="EMBL/GenBank/DDBJ databases">
        <authorList>
            <consortium name="Lawrence Berkeley National Laboratory"/>
            <person name="Steindorff A."/>
            <person name="Hensen N."/>
            <person name="Bonometti L."/>
            <person name="Westerberg I."/>
            <person name="Brannstrom I.O."/>
            <person name="Guillou S."/>
            <person name="Cros-Aarteil S."/>
            <person name="Calhoun S."/>
            <person name="Haridas S."/>
            <person name="Kuo A."/>
            <person name="Mondo S."/>
            <person name="Pangilinan J."/>
            <person name="Riley R."/>
            <person name="Labutti K."/>
            <person name="Andreopoulos B."/>
            <person name="Lipzen A."/>
            <person name="Chen C."/>
            <person name="Yanf M."/>
            <person name="Daum C."/>
            <person name="Ng V."/>
            <person name="Clum A."/>
            <person name="Ohm R."/>
            <person name="Martin F."/>
            <person name="Silar P."/>
            <person name="Natvig D."/>
            <person name="Lalanne C."/>
            <person name="Gautier V."/>
            <person name="Ament-Velasquez S.L."/>
            <person name="Kruys A."/>
            <person name="Hutchinson M.I."/>
            <person name="Powell A.J."/>
            <person name="Barry K."/>
            <person name="Miller A.N."/>
            <person name="Grigoriev I.V."/>
            <person name="Debuchy R."/>
            <person name="Gladieux P."/>
            <person name="Thoren M.H."/>
            <person name="Johannesson H."/>
        </authorList>
    </citation>
    <scope>NUCLEOTIDE SEQUENCE</scope>
    <source>
        <strain evidence="3">PSN243</strain>
    </source>
</reference>
<dbReference type="PANTHER" id="PTHR31735">
    <property type="entry name" value="VACUOLAR MEMBRANE PROTEIN YPL162C"/>
    <property type="match status" value="1"/>
</dbReference>
<evidence type="ECO:0000313" key="4">
    <source>
        <dbReference type="Proteomes" id="UP001321760"/>
    </source>
</evidence>
<feature type="transmembrane region" description="Helical" evidence="2">
    <location>
        <begin position="79"/>
        <end position="97"/>
    </location>
</feature>
<feature type="transmembrane region" description="Helical" evidence="2">
    <location>
        <begin position="190"/>
        <end position="212"/>
    </location>
</feature>
<evidence type="ECO:0000313" key="3">
    <source>
        <dbReference type="EMBL" id="KAK4454619.1"/>
    </source>
</evidence>
<dbReference type="GO" id="GO:0016020">
    <property type="term" value="C:membrane"/>
    <property type="evidence" value="ECO:0007669"/>
    <property type="project" value="TreeGrafter"/>
</dbReference>